<organism evidence="6 7">
    <name type="scientific">Eubacterium plexicaudatum ASF492</name>
    <dbReference type="NCBI Taxonomy" id="1235802"/>
    <lineage>
        <taxon>Bacteria</taxon>
        <taxon>Bacillati</taxon>
        <taxon>Bacillota</taxon>
        <taxon>Clostridia</taxon>
        <taxon>Eubacteriales</taxon>
        <taxon>Eubacteriaceae</taxon>
        <taxon>Eubacterium</taxon>
    </lineage>
</organism>
<evidence type="ECO:0000313" key="7">
    <source>
        <dbReference type="Proteomes" id="UP000012589"/>
    </source>
</evidence>
<dbReference type="EMBL" id="AQFT01000039">
    <property type="protein sequence ID" value="EMZ33757.1"/>
    <property type="molecule type" value="Genomic_DNA"/>
</dbReference>
<accession>N2AWW4</accession>
<keyword evidence="3 5" id="KW-0810">Translation regulation</keyword>
<evidence type="ECO:0000256" key="4">
    <source>
        <dbReference type="ARBA" id="ARBA00023186"/>
    </source>
</evidence>
<dbReference type="SUPFAM" id="SSF141457">
    <property type="entry name" value="BH3618-like"/>
    <property type="match status" value="1"/>
</dbReference>
<protein>
    <recommendedName>
        <fullName evidence="5">Flagellar assembly factor FliW</fullName>
    </recommendedName>
</protein>
<dbReference type="HAMAP" id="MF_01185">
    <property type="entry name" value="FliW"/>
    <property type="match status" value="1"/>
</dbReference>
<name>N2AWW4_9FIRM</name>
<proteinExistence type="inferred from homology"/>
<dbReference type="OrthoDB" id="9801235at2"/>
<dbReference type="GO" id="GO:0006417">
    <property type="term" value="P:regulation of translation"/>
    <property type="evidence" value="ECO:0007669"/>
    <property type="project" value="UniProtKB-KW"/>
</dbReference>
<dbReference type="PANTHER" id="PTHR39190:SF1">
    <property type="entry name" value="FLAGELLAR ASSEMBLY FACTOR FLIW"/>
    <property type="match status" value="1"/>
</dbReference>
<keyword evidence="1 5" id="KW-0963">Cytoplasm</keyword>
<dbReference type="PANTHER" id="PTHR39190">
    <property type="entry name" value="FLAGELLAR ASSEMBLY FACTOR FLIW"/>
    <property type="match status" value="1"/>
</dbReference>
<comment type="subcellular location">
    <subcellularLocation>
        <location evidence="5">Cytoplasm</location>
    </subcellularLocation>
</comment>
<keyword evidence="4 5" id="KW-0143">Chaperone</keyword>
<comment type="caution">
    <text evidence="6">The sequence shown here is derived from an EMBL/GenBank/DDBJ whole genome shotgun (WGS) entry which is preliminary data.</text>
</comment>
<dbReference type="HOGENOM" id="CLU_112356_0_0_9"/>
<sequence length="151" mass="17106">MKANTRLFGEIDIQDDKIIKLKEGIIGFPDLQNFTLIHDEEKEGKGNIKWLQSMDDPAFALPVISPLDVKPDYQLVVNEEGLESLGKVTEENIFILVTITVPEKIEEMSVNLKAPFVINTDNLQGAQMIVEDDYPIKFKIYDILNKKKAGE</sequence>
<evidence type="ECO:0000256" key="2">
    <source>
        <dbReference type="ARBA" id="ARBA00022795"/>
    </source>
</evidence>
<evidence type="ECO:0000256" key="3">
    <source>
        <dbReference type="ARBA" id="ARBA00022845"/>
    </source>
</evidence>
<dbReference type="GO" id="GO:0005737">
    <property type="term" value="C:cytoplasm"/>
    <property type="evidence" value="ECO:0007669"/>
    <property type="project" value="UniProtKB-SubCell"/>
</dbReference>
<dbReference type="GO" id="GO:0044780">
    <property type="term" value="P:bacterial-type flagellum assembly"/>
    <property type="evidence" value="ECO:0007669"/>
    <property type="project" value="UniProtKB-UniRule"/>
</dbReference>
<dbReference type="eggNOG" id="COG1699">
    <property type="taxonomic scope" value="Bacteria"/>
</dbReference>
<evidence type="ECO:0000313" key="6">
    <source>
        <dbReference type="EMBL" id="EMZ33757.1"/>
    </source>
</evidence>
<dbReference type="Gene3D" id="2.30.290.10">
    <property type="entry name" value="BH3618-like"/>
    <property type="match status" value="1"/>
</dbReference>
<reference evidence="6 7" key="1">
    <citation type="journal article" date="2014" name="Genome Announc.">
        <title>Draft genome sequences of the altered schaedler flora, a defined bacterial community from gnotobiotic mice.</title>
        <authorList>
            <person name="Wannemuehler M.J."/>
            <person name="Overstreet A.M."/>
            <person name="Ward D.V."/>
            <person name="Phillips G.J."/>
        </authorList>
    </citation>
    <scope>NUCLEOTIDE SEQUENCE [LARGE SCALE GENOMIC DNA]</scope>
    <source>
        <strain evidence="6 7">ASF492</strain>
    </source>
</reference>
<dbReference type="Pfam" id="PF02623">
    <property type="entry name" value="FliW"/>
    <property type="match status" value="1"/>
</dbReference>
<comment type="similarity">
    <text evidence="5">Belongs to the FliW family.</text>
</comment>
<dbReference type="InterPro" id="IPR024046">
    <property type="entry name" value="Flagellar_assmbl_FliW_dom_sf"/>
</dbReference>
<dbReference type="InterPro" id="IPR003775">
    <property type="entry name" value="Flagellar_assembly_factor_FliW"/>
</dbReference>
<comment type="subunit">
    <text evidence="5">Interacts with translational regulator CsrA and flagellin(s).</text>
</comment>
<dbReference type="AlphaFoldDB" id="N2AWW4"/>
<dbReference type="Proteomes" id="UP000012589">
    <property type="component" value="Unassembled WGS sequence"/>
</dbReference>
<keyword evidence="7" id="KW-1185">Reference proteome</keyword>
<dbReference type="STRING" id="1235802.C823_01296"/>
<comment type="function">
    <text evidence="5">Acts as an anti-CsrA protein, binds CsrA and prevents it from repressing translation of its target genes, one of which is flagellin. Binds to flagellin and participates in the assembly of the flagellum.</text>
</comment>
<evidence type="ECO:0000256" key="5">
    <source>
        <dbReference type="HAMAP-Rule" id="MF_01185"/>
    </source>
</evidence>
<evidence type="ECO:0000256" key="1">
    <source>
        <dbReference type="ARBA" id="ARBA00022490"/>
    </source>
</evidence>
<gene>
    <name evidence="5" type="primary">fliW</name>
    <name evidence="6" type="ORF">C823_01296</name>
</gene>
<keyword evidence="2 5" id="KW-1005">Bacterial flagellum biogenesis</keyword>
<dbReference type="PATRIC" id="fig|1235802.3.peg.1385"/>